<gene>
    <name evidence="1" type="ORF">LO744_07795</name>
</gene>
<comment type="caution">
    <text evidence="1">The sequence shown here is derived from an EMBL/GenBank/DDBJ whole genome shotgun (WGS) entry which is preliminary data.</text>
</comment>
<evidence type="ECO:0000313" key="2">
    <source>
        <dbReference type="Proteomes" id="UP001108025"/>
    </source>
</evidence>
<name>A0A9Q3YX69_9FLAO</name>
<reference evidence="1" key="1">
    <citation type="submission" date="2021-11" db="EMBL/GenBank/DDBJ databases">
        <title>Description of novel Chryseobacterium species.</title>
        <authorList>
            <person name="Saticioglu I.B."/>
            <person name="Ay H."/>
            <person name="Altun S."/>
            <person name="Duman M."/>
        </authorList>
    </citation>
    <scope>NUCLEOTIDE SEQUENCE</scope>
    <source>
        <strain evidence="1">C-17</strain>
    </source>
</reference>
<sequence length="136" mass="15611">MISEGELRTKNIYAILNFRPYTFDSIAMFENEEKIELIFLNNQKLKLNHIVNGKVIASPILNGKIKKGFFCLEQKNSNSWGIPVLHGGYNRHNRKIGISKQGNLIVDLEFEASGSFLLFFSHGFQDITTYEVEKIK</sequence>
<protein>
    <submittedName>
        <fullName evidence="1">Uncharacterized protein</fullName>
    </submittedName>
</protein>
<dbReference type="AlphaFoldDB" id="A0A9Q3YX69"/>
<dbReference type="Proteomes" id="UP001108025">
    <property type="component" value="Unassembled WGS sequence"/>
</dbReference>
<organism evidence="1 2">
    <name type="scientific">Chryseobacterium turcicum</name>
    <dbReference type="NCBI Taxonomy" id="2898076"/>
    <lineage>
        <taxon>Bacteria</taxon>
        <taxon>Pseudomonadati</taxon>
        <taxon>Bacteroidota</taxon>
        <taxon>Flavobacteriia</taxon>
        <taxon>Flavobacteriales</taxon>
        <taxon>Weeksellaceae</taxon>
        <taxon>Chryseobacterium group</taxon>
        <taxon>Chryseobacterium</taxon>
    </lineage>
</organism>
<dbReference type="RefSeq" id="WP_230668527.1">
    <property type="nucleotide sequence ID" value="NZ_JAJNAY010000001.1"/>
</dbReference>
<evidence type="ECO:0000313" key="1">
    <source>
        <dbReference type="EMBL" id="MCD1116757.1"/>
    </source>
</evidence>
<dbReference type="EMBL" id="JAJNAY010000001">
    <property type="protein sequence ID" value="MCD1116757.1"/>
    <property type="molecule type" value="Genomic_DNA"/>
</dbReference>
<proteinExistence type="predicted"/>
<keyword evidence="2" id="KW-1185">Reference proteome</keyword>
<accession>A0A9Q3YX69</accession>